<comment type="caution">
    <text evidence="2">The sequence shown here is derived from an EMBL/GenBank/DDBJ whole genome shotgun (WGS) entry which is preliminary data.</text>
</comment>
<dbReference type="OrthoDB" id="3235126at2"/>
<evidence type="ECO:0000256" key="1">
    <source>
        <dbReference type="SAM" id="SignalP"/>
    </source>
</evidence>
<reference evidence="2 3" key="1">
    <citation type="submission" date="2019-07" db="EMBL/GenBank/DDBJ databases">
        <title>Salinicoccus cyprini sp. nov., isolated from gastro-intestinal tract of mirror carp, Cyprinus carpio var. specularis, collected from Gobind Sagar Reservoir, Himachal Pradesh, India.</title>
        <authorList>
            <person name="Talwar C."/>
            <person name="Singh A.K."/>
            <person name="Lal R."/>
            <person name="Negi R.K."/>
        </authorList>
    </citation>
    <scope>NUCLEOTIDE SEQUENCE [LARGE SCALE GENOMIC DNA]</scope>
    <source>
        <strain evidence="2 3">CT19</strain>
    </source>
</reference>
<dbReference type="PANTHER" id="PTHR40050:SF1">
    <property type="entry name" value="INNER SPORE COAT PROTEIN H"/>
    <property type="match status" value="1"/>
</dbReference>
<proteinExistence type="predicted"/>
<name>A0A558AX70_9STAP</name>
<dbReference type="Pfam" id="PF08757">
    <property type="entry name" value="CotH"/>
    <property type="match status" value="1"/>
</dbReference>
<dbReference type="RefSeq" id="WP_145284415.1">
    <property type="nucleotide sequence ID" value="NZ_VMSJ01000001.1"/>
</dbReference>
<organism evidence="2 3">
    <name type="scientific">Salinicoccus cyprini</name>
    <dbReference type="NCBI Taxonomy" id="2493691"/>
    <lineage>
        <taxon>Bacteria</taxon>
        <taxon>Bacillati</taxon>
        <taxon>Bacillota</taxon>
        <taxon>Bacilli</taxon>
        <taxon>Bacillales</taxon>
        <taxon>Staphylococcaceae</taxon>
        <taxon>Salinicoccus</taxon>
    </lineage>
</organism>
<evidence type="ECO:0000313" key="3">
    <source>
        <dbReference type="Proteomes" id="UP000315103"/>
    </source>
</evidence>
<dbReference type="PANTHER" id="PTHR40050">
    <property type="entry name" value="INNER SPORE COAT PROTEIN H"/>
    <property type="match status" value="1"/>
</dbReference>
<dbReference type="PROSITE" id="PS51257">
    <property type="entry name" value="PROKAR_LIPOPROTEIN"/>
    <property type="match status" value="1"/>
</dbReference>
<dbReference type="InterPro" id="IPR014867">
    <property type="entry name" value="Spore_coat_CotH_CotH2/3/7"/>
</dbReference>
<evidence type="ECO:0000313" key="2">
    <source>
        <dbReference type="EMBL" id="TVT28856.1"/>
    </source>
</evidence>
<sequence length="577" mass="65850">MKQLSSIFILSALLILAGCNMPAEDPEQSVAATDAFEPENHPDDGVRTLRLYMEADDLDYLYERDPNSDVPIAAHAKINEEETVLQLEGVRFRGNSTRNREKKPLSIEFAEPQDFLHGSDRLNLNAMYTDPSMIREQLSFDMFSRLDIPAPRAEYYRLYINDNYEGFYTSVERIDEEFLVAHGLDPEGTLVRDQMRTHKGEIGTTVDSTFAFNLDYHAEDKAAVLEQVYDYRGEPNWLKLGQFQEWVYSTPAGTGFESGLFEYVDEKNFMDFLAVHFIIGDIDTFGNDYWMYLDHQDPDAKWQFIPWDKDLVMGSDSRGQVGGIANDYFSYENPIIPTWQNLLVHKTLASDALRNSLEARILELMDGHLSNDWIDGRIAEHQHIVDGEMAASLSADAFTLHGQNFFGNTAAYDERKETVPEFFDLRYQFLPRHFETPEAAAEYSAEAGQITENEGVYLTNADGFVMAYLEPESVTGDPVMRLTIEQNNDVEGINRSYILETQDGSVEGRLTLYYRNNTGWLSRGNWIMNGSDFEALHDLQVQKDGTAIETTVNPYTNKAVFDDTLEGTARYTIEFTQ</sequence>
<keyword evidence="3" id="KW-1185">Reference proteome</keyword>
<feature type="signal peptide" evidence="1">
    <location>
        <begin position="1"/>
        <end position="23"/>
    </location>
</feature>
<dbReference type="EMBL" id="VMSJ01000001">
    <property type="protein sequence ID" value="TVT28856.1"/>
    <property type="molecule type" value="Genomic_DNA"/>
</dbReference>
<gene>
    <name evidence="2" type="ORF">FO441_00830</name>
</gene>
<keyword evidence="1" id="KW-0732">Signal</keyword>
<dbReference type="AlphaFoldDB" id="A0A558AX70"/>
<evidence type="ECO:0008006" key="4">
    <source>
        <dbReference type="Google" id="ProtNLM"/>
    </source>
</evidence>
<feature type="chain" id="PRO_5022001991" description="Spore coat protein" evidence="1">
    <location>
        <begin position="24"/>
        <end position="577"/>
    </location>
</feature>
<protein>
    <recommendedName>
        <fullName evidence="4">Spore coat protein</fullName>
    </recommendedName>
</protein>
<accession>A0A558AX70</accession>
<dbReference type="Proteomes" id="UP000315103">
    <property type="component" value="Unassembled WGS sequence"/>
</dbReference>